<feature type="chain" id="PRO_5043848094" description="Reticulon/nogo receptor" evidence="2">
    <location>
        <begin position="28"/>
        <end position="585"/>
    </location>
</feature>
<evidence type="ECO:0000313" key="4">
    <source>
        <dbReference type="Proteomes" id="UP000069272"/>
    </source>
</evidence>
<dbReference type="PROSITE" id="PS51450">
    <property type="entry name" value="LRR"/>
    <property type="match status" value="2"/>
</dbReference>
<dbReference type="STRING" id="7167.A0A182FKT4"/>
<reference evidence="3" key="2">
    <citation type="submission" date="2022-08" db="UniProtKB">
        <authorList>
            <consortium name="EnsemblMetazoa"/>
        </authorList>
    </citation>
    <scope>IDENTIFICATION</scope>
    <source>
        <strain evidence="3">STECLA/ALBI9_A</strain>
    </source>
</reference>
<keyword evidence="4" id="KW-1185">Reference proteome</keyword>
<dbReference type="Pfam" id="PF13855">
    <property type="entry name" value="LRR_8"/>
    <property type="match status" value="2"/>
</dbReference>
<sequence length="585" mass="65452">MASAICTYRHVSLALLVLCLVTSPTESRYREKDAKKGKGTTTSQQQQQQQHHNMPPMVIASPLMNLCSGDREMKLVCHCSPDDPHVKAQKANCWIFSKELPRKDANWLAFQTQSTLEQLKITVQKIGNLAYIPSDVLHTLKYLRQLTIEYGVIPDLQNYAFGNLTELRNVTLHKNQIRLVHPFAFANHPHLEEINLERNEILELDKEALVHLPALRKLNLDFNNLTMLHDDVFVYLTALDELKLESNQITVLTREIFKGLGNLRILKLTANSLSFIGDTIFAELWSLQELDLDHNQIEKLSARAFDGLNNLRKLNLENNRLKRLERGIFTGVPAVLNLNLNSNQLETITYNNFLPLMDNLVNSTAILHLKDNRFICDCRLLWLFDLRNSTKNDVLRQALQQIECLHDFKGTSLIYGGPALPPAPPNQLLPNHLKDYGRGPPHELIIDHDYYDETGGHHRPPKPSVAIQKKFSSSRSAGDGGGSVAAAGGAAATAGDTATDGGLQAVKLMSLRKDTILPCPKELDEPTELPLSRESIGLDMGWRSSVTATSAARSLTRFPGWMILGLLLGTVLPQLPSYVRSLVVC</sequence>
<dbReference type="Proteomes" id="UP000069272">
    <property type="component" value="Chromosome 2R"/>
</dbReference>
<dbReference type="PANTHER" id="PTHR24366:SF164">
    <property type="entry name" value="CONNECTIN-LIKE PROTEIN"/>
    <property type="match status" value="1"/>
</dbReference>
<dbReference type="PANTHER" id="PTHR24366">
    <property type="entry name" value="IG(IMMUNOGLOBULIN) AND LRR(LEUCINE RICH REPEAT) DOMAINS"/>
    <property type="match status" value="1"/>
</dbReference>
<evidence type="ECO:0000313" key="3">
    <source>
        <dbReference type="EnsemblMetazoa" id="AALB007142-PA"/>
    </source>
</evidence>
<accession>A0A182FKT4</accession>
<evidence type="ECO:0008006" key="5">
    <source>
        <dbReference type="Google" id="ProtNLM"/>
    </source>
</evidence>
<dbReference type="KEGG" id="aali:118456842"/>
<dbReference type="RefSeq" id="XP_035773831.1">
    <property type="nucleotide sequence ID" value="XM_035917938.1"/>
</dbReference>
<dbReference type="EnsemblMetazoa" id="AALB007142-RA">
    <property type="protein sequence ID" value="AALB007142-PA"/>
    <property type="gene ID" value="AALB007142"/>
</dbReference>
<proteinExistence type="predicted"/>
<dbReference type="InterPro" id="IPR003591">
    <property type="entry name" value="Leu-rich_rpt_typical-subtyp"/>
</dbReference>
<feature type="signal peptide" evidence="2">
    <location>
        <begin position="1"/>
        <end position="27"/>
    </location>
</feature>
<name>A0A182FKT4_ANOAL</name>
<dbReference type="Gene3D" id="3.80.10.10">
    <property type="entry name" value="Ribonuclease Inhibitor"/>
    <property type="match status" value="1"/>
</dbReference>
<dbReference type="GeneID" id="118456842"/>
<feature type="region of interest" description="Disordered" evidence="1">
    <location>
        <begin position="455"/>
        <end position="488"/>
    </location>
</feature>
<dbReference type="SUPFAM" id="SSF52058">
    <property type="entry name" value="L domain-like"/>
    <property type="match status" value="1"/>
</dbReference>
<evidence type="ECO:0000256" key="1">
    <source>
        <dbReference type="SAM" id="MobiDB-lite"/>
    </source>
</evidence>
<dbReference type="VEuPathDB" id="VectorBase:AALB20_025946"/>
<dbReference type="RefSeq" id="XP_035773830.1">
    <property type="nucleotide sequence ID" value="XM_035917937.1"/>
</dbReference>
<reference evidence="3 4" key="1">
    <citation type="journal article" date="2017" name="G3 (Bethesda)">
        <title>The Physical Genome Mapping of Anopheles albimanus Corrected Scaffold Misassemblies and Identified Interarm Rearrangements in Genus Anopheles.</title>
        <authorList>
            <person name="Artemov G.N."/>
            <person name="Peery A.N."/>
            <person name="Jiang X."/>
            <person name="Tu Z."/>
            <person name="Stegniy V.N."/>
            <person name="Sharakhova M.V."/>
            <person name="Sharakhov I.V."/>
        </authorList>
    </citation>
    <scope>NUCLEOTIDE SEQUENCE [LARGE SCALE GENOMIC DNA]</scope>
    <source>
        <strain evidence="3 4">ALBI9_A</strain>
    </source>
</reference>
<dbReference type="VEuPathDB" id="VectorBase:AALB007142"/>
<organism evidence="3 4">
    <name type="scientific">Anopheles albimanus</name>
    <name type="common">New world malaria mosquito</name>
    <dbReference type="NCBI Taxonomy" id="7167"/>
    <lineage>
        <taxon>Eukaryota</taxon>
        <taxon>Metazoa</taxon>
        <taxon>Ecdysozoa</taxon>
        <taxon>Arthropoda</taxon>
        <taxon>Hexapoda</taxon>
        <taxon>Insecta</taxon>
        <taxon>Pterygota</taxon>
        <taxon>Neoptera</taxon>
        <taxon>Endopterygota</taxon>
        <taxon>Diptera</taxon>
        <taxon>Nematocera</taxon>
        <taxon>Culicoidea</taxon>
        <taxon>Culicidae</taxon>
        <taxon>Anophelinae</taxon>
        <taxon>Anopheles</taxon>
    </lineage>
</organism>
<protein>
    <recommendedName>
        <fullName evidence="5">Reticulon/nogo receptor</fullName>
    </recommendedName>
</protein>
<feature type="region of interest" description="Disordered" evidence="1">
    <location>
        <begin position="29"/>
        <end position="53"/>
    </location>
</feature>
<dbReference type="InterPro" id="IPR032675">
    <property type="entry name" value="LRR_dom_sf"/>
</dbReference>
<evidence type="ECO:0000256" key="2">
    <source>
        <dbReference type="SAM" id="SignalP"/>
    </source>
</evidence>
<dbReference type="OrthoDB" id="27267at2759"/>
<keyword evidence="2" id="KW-0732">Signal</keyword>
<dbReference type="InterPro" id="IPR001611">
    <property type="entry name" value="Leu-rich_rpt"/>
</dbReference>
<dbReference type="AlphaFoldDB" id="A0A182FKT4"/>
<dbReference type="SMART" id="SM00369">
    <property type="entry name" value="LRR_TYP"/>
    <property type="match status" value="8"/>
</dbReference>